<dbReference type="SUPFAM" id="SSF89260">
    <property type="entry name" value="Collagen-binding domain"/>
    <property type="match status" value="1"/>
</dbReference>
<dbReference type="GO" id="GO:0006508">
    <property type="term" value="P:proteolysis"/>
    <property type="evidence" value="ECO:0007669"/>
    <property type="project" value="UniProtKB-KW"/>
</dbReference>
<keyword evidence="11" id="KW-0964">Secreted</keyword>
<comment type="similarity">
    <text evidence="2 11">Belongs to the peptidase M4 family.</text>
</comment>
<comment type="caution">
    <text evidence="16">The sequence shown here is derived from an EMBL/GenBank/DDBJ whole genome shotgun (WGS) entry which is preliminary data.</text>
</comment>
<dbReference type="Pfam" id="PF02868">
    <property type="entry name" value="Peptidase_M4_C"/>
    <property type="match status" value="1"/>
</dbReference>
<name>A0A7X2MWT7_9CLOT</name>
<keyword evidence="9" id="KW-0865">Zymogen</keyword>
<evidence type="ECO:0000256" key="5">
    <source>
        <dbReference type="ARBA" id="ARBA00022729"/>
    </source>
</evidence>
<dbReference type="CDD" id="cd09597">
    <property type="entry name" value="M4_TLP"/>
    <property type="match status" value="1"/>
</dbReference>
<keyword evidence="17" id="KW-1185">Reference proteome</keyword>
<evidence type="ECO:0000256" key="4">
    <source>
        <dbReference type="ARBA" id="ARBA00022723"/>
    </source>
</evidence>
<dbReference type="PRINTS" id="PR00730">
    <property type="entry name" value="THERMOLYSIN"/>
</dbReference>
<evidence type="ECO:0000256" key="8">
    <source>
        <dbReference type="ARBA" id="ARBA00023049"/>
    </source>
</evidence>
<dbReference type="InterPro" id="IPR027268">
    <property type="entry name" value="Peptidase_M4/M1_CTD_sf"/>
</dbReference>
<proteinExistence type="inferred from homology"/>
<evidence type="ECO:0000256" key="2">
    <source>
        <dbReference type="ARBA" id="ARBA00009388"/>
    </source>
</evidence>
<dbReference type="EMBL" id="VULX01000003">
    <property type="protein sequence ID" value="MSR90529.1"/>
    <property type="molecule type" value="Genomic_DNA"/>
</dbReference>
<keyword evidence="7 11" id="KW-0862">Zinc</keyword>
<evidence type="ECO:0000259" key="12">
    <source>
        <dbReference type="Pfam" id="PF01447"/>
    </source>
</evidence>
<dbReference type="Gene3D" id="3.10.170.10">
    <property type="match status" value="1"/>
</dbReference>
<dbReference type="PANTHER" id="PTHR33794:SF1">
    <property type="entry name" value="BACILLOLYSIN"/>
    <property type="match status" value="1"/>
</dbReference>
<gene>
    <name evidence="16" type="ORF">FYJ33_03645</name>
</gene>
<protein>
    <recommendedName>
        <fullName evidence="11">Neutral metalloproteinase</fullName>
        <ecNumber evidence="11">3.4.24.-</ecNumber>
    </recommendedName>
</protein>
<dbReference type="Pfam" id="PF01447">
    <property type="entry name" value="Peptidase_M4"/>
    <property type="match status" value="1"/>
</dbReference>
<keyword evidence="6 11" id="KW-0378">Hydrolase</keyword>
<evidence type="ECO:0000256" key="10">
    <source>
        <dbReference type="PIRSR" id="PIRSR623612-1"/>
    </source>
</evidence>
<feature type="chain" id="PRO_5031604824" description="Neutral metalloproteinase" evidence="11">
    <location>
        <begin position="29"/>
        <end position="565"/>
    </location>
</feature>
<comment type="function">
    <text evidence="11">Extracellular zinc metalloprotease.</text>
</comment>
<keyword evidence="3 11" id="KW-0645">Protease</keyword>
<dbReference type="Gene3D" id="2.60.120.380">
    <property type="match status" value="1"/>
</dbReference>
<organism evidence="16 17">
    <name type="scientific">Inconstantimicrobium porci</name>
    <dbReference type="NCBI Taxonomy" id="2652291"/>
    <lineage>
        <taxon>Bacteria</taxon>
        <taxon>Bacillati</taxon>
        <taxon>Bacillota</taxon>
        <taxon>Clostridia</taxon>
        <taxon>Eubacteriales</taxon>
        <taxon>Clostridiaceae</taxon>
        <taxon>Inconstantimicrobium</taxon>
    </lineage>
</organism>
<dbReference type="InterPro" id="IPR050728">
    <property type="entry name" value="Zinc_Metalloprotease_M4"/>
</dbReference>
<dbReference type="SUPFAM" id="SSF55486">
    <property type="entry name" value="Metalloproteases ('zincins'), catalytic domain"/>
    <property type="match status" value="1"/>
</dbReference>
<dbReference type="InterPro" id="IPR013856">
    <property type="entry name" value="Peptidase_M4_domain"/>
</dbReference>
<feature type="active site" evidence="10">
    <location>
        <position position="288"/>
    </location>
</feature>
<dbReference type="AlphaFoldDB" id="A0A7X2MWT7"/>
<sequence length="565" mass="62451">MKNKKLFSTLVLASFLATGFIQPLSAKANTINVNGILESIKKSSGKEFKMAVQNKNQKSLSGKLSKRKTSNSSEAIKFLDEVKDVLSLKDVNNNFVTNKVIDKNNKLLSTYQFNVHYQAPDIGSYYVYVDMNTGKIVNTESRLKFDGAVTGSGTAENGTERTLNLYQSGNSYEAKDITKDMPGQISTYTANNKQEQPGKLFTSSTKTISDPAVVSAHSYAGVVYDFYKKLFNRNSIDGNGMSLISTVHYAKNYANAFWDPETNQMVYGDGDGKYYRPLCTDFDVVGHEMTHGVTDKTAKLTYANQSGALNESMSDVMGVLIQTWDKYNVQNGGTWEFNDSDWVIGDEICTGKSNEKAFRSLKDPTLYDQPDSMTSPNYYTKYWDQSKVSTEDAEKIDYGGVHTNSGIPNKAAYLVAKSIGCEKTAKIYYRALTTYFNANTNFAGAYSGLVQAATDLYGANSNEVKALTSAFTSVDIISGSQQPTTDTYEPNDSIKNAYKIKSGETYKSYISSSSDVDYYKIYVPCSKTLNITLSNLPKDYDLYLYNANGSKLKSSTKGSTSKLLT</sequence>
<dbReference type="PANTHER" id="PTHR33794">
    <property type="entry name" value="BACILLOLYSIN"/>
    <property type="match status" value="1"/>
</dbReference>
<dbReference type="GO" id="GO:0046872">
    <property type="term" value="F:metal ion binding"/>
    <property type="evidence" value="ECO:0007669"/>
    <property type="project" value="UniProtKB-UniRule"/>
</dbReference>
<evidence type="ECO:0000259" key="13">
    <source>
        <dbReference type="Pfam" id="PF02868"/>
    </source>
</evidence>
<comment type="subcellular location">
    <subcellularLocation>
        <location evidence="11">Secreted</location>
    </subcellularLocation>
</comment>
<feature type="active site" description="Proton donor" evidence="10">
    <location>
        <position position="402"/>
    </location>
</feature>
<dbReference type="InterPro" id="IPR023612">
    <property type="entry name" value="Peptidase_M4"/>
</dbReference>
<dbReference type="InterPro" id="IPR007280">
    <property type="entry name" value="Peptidase_C_arc/bac"/>
</dbReference>
<keyword evidence="8 11" id="KW-0482">Metalloprotease</keyword>
<feature type="domain" description="Peptidase C-terminal archaeal/bacterial" evidence="15">
    <location>
        <begin position="515"/>
        <end position="559"/>
    </location>
</feature>
<evidence type="ECO:0000256" key="6">
    <source>
        <dbReference type="ARBA" id="ARBA00022801"/>
    </source>
</evidence>
<evidence type="ECO:0000259" key="14">
    <source>
        <dbReference type="Pfam" id="PF03413"/>
    </source>
</evidence>
<dbReference type="EC" id="3.4.24.-" evidence="11"/>
<evidence type="ECO:0000256" key="3">
    <source>
        <dbReference type="ARBA" id="ARBA00022670"/>
    </source>
</evidence>
<dbReference type="Pfam" id="PF03413">
    <property type="entry name" value="PepSY"/>
    <property type="match status" value="1"/>
</dbReference>
<dbReference type="GO" id="GO:0005576">
    <property type="term" value="C:extracellular region"/>
    <property type="evidence" value="ECO:0007669"/>
    <property type="project" value="UniProtKB-SubCell"/>
</dbReference>
<evidence type="ECO:0000259" key="15">
    <source>
        <dbReference type="Pfam" id="PF04151"/>
    </source>
</evidence>
<dbReference type="InterPro" id="IPR025711">
    <property type="entry name" value="PepSY"/>
</dbReference>
<feature type="domain" description="PepSY" evidence="14">
    <location>
        <begin position="109"/>
        <end position="140"/>
    </location>
</feature>
<feature type="domain" description="Peptidase M4 C-terminal" evidence="13">
    <location>
        <begin position="298"/>
        <end position="476"/>
    </location>
</feature>
<evidence type="ECO:0000256" key="9">
    <source>
        <dbReference type="ARBA" id="ARBA00023145"/>
    </source>
</evidence>
<feature type="signal peptide" evidence="11">
    <location>
        <begin position="1"/>
        <end position="28"/>
    </location>
</feature>
<evidence type="ECO:0000256" key="11">
    <source>
        <dbReference type="RuleBase" id="RU366073"/>
    </source>
</evidence>
<reference evidence="16 17" key="1">
    <citation type="submission" date="2019-08" db="EMBL/GenBank/DDBJ databases">
        <title>In-depth cultivation of the pig gut microbiome towards novel bacterial diversity and tailored functional studies.</title>
        <authorList>
            <person name="Wylensek D."/>
            <person name="Hitch T.C.A."/>
            <person name="Clavel T."/>
        </authorList>
    </citation>
    <scope>NUCLEOTIDE SEQUENCE [LARGE SCALE GENOMIC DNA]</scope>
    <source>
        <strain evidence="16 17">WCA-383-APC-5B</strain>
    </source>
</reference>
<keyword evidence="5 11" id="KW-0732">Signal</keyword>
<dbReference type="GO" id="GO:0004222">
    <property type="term" value="F:metalloendopeptidase activity"/>
    <property type="evidence" value="ECO:0007669"/>
    <property type="project" value="UniProtKB-UniRule"/>
</dbReference>
<dbReference type="InterPro" id="IPR001570">
    <property type="entry name" value="Peptidase_M4_C_domain"/>
</dbReference>
<evidence type="ECO:0000313" key="16">
    <source>
        <dbReference type="EMBL" id="MSR90529.1"/>
    </source>
</evidence>
<dbReference type="RefSeq" id="WP_154530417.1">
    <property type="nucleotide sequence ID" value="NZ_VULX01000003.1"/>
</dbReference>
<feature type="domain" description="Peptidase M4" evidence="12">
    <location>
        <begin position="150"/>
        <end position="295"/>
    </location>
</feature>
<evidence type="ECO:0000256" key="7">
    <source>
        <dbReference type="ARBA" id="ARBA00022833"/>
    </source>
</evidence>
<evidence type="ECO:0000313" key="17">
    <source>
        <dbReference type="Proteomes" id="UP000460287"/>
    </source>
</evidence>
<dbReference type="Gene3D" id="1.10.390.10">
    <property type="entry name" value="Neutral Protease Domain 2"/>
    <property type="match status" value="1"/>
</dbReference>
<comment type="cofactor">
    <cofactor evidence="1 11">
        <name>Zn(2+)</name>
        <dbReference type="ChEBI" id="CHEBI:29105"/>
    </cofactor>
</comment>
<evidence type="ECO:0000256" key="1">
    <source>
        <dbReference type="ARBA" id="ARBA00001947"/>
    </source>
</evidence>
<dbReference type="Pfam" id="PF04151">
    <property type="entry name" value="PPC"/>
    <property type="match status" value="1"/>
</dbReference>
<dbReference type="Proteomes" id="UP000460287">
    <property type="component" value="Unassembled WGS sequence"/>
</dbReference>
<accession>A0A7X2MWT7</accession>
<keyword evidence="4" id="KW-0479">Metal-binding</keyword>